<proteinExistence type="predicted"/>
<evidence type="ECO:0000313" key="2">
    <source>
        <dbReference type="Proteomes" id="UP001162480"/>
    </source>
</evidence>
<reference evidence="1" key="1">
    <citation type="submission" date="2023-08" db="EMBL/GenBank/DDBJ databases">
        <authorList>
            <person name="Alioto T."/>
            <person name="Alioto T."/>
            <person name="Gomez Garrido J."/>
        </authorList>
    </citation>
    <scope>NUCLEOTIDE SEQUENCE</scope>
</reference>
<dbReference type="EMBL" id="OX597819">
    <property type="protein sequence ID" value="CAI9724553.1"/>
    <property type="molecule type" value="Genomic_DNA"/>
</dbReference>
<protein>
    <submittedName>
        <fullName evidence="1">Uncharacterized protein</fullName>
    </submittedName>
</protein>
<name>A0AA36F721_OCTVU</name>
<evidence type="ECO:0000313" key="1">
    <source>
        <dbReference type="EMBL" id="CAI9724553.1"/>
    </source>
</evidence>
<organism evidence="1 2">
    <name type="scientific">Octopus vulgaris</name>
    <name type="common">Common octopus</name>
    <dbReference type="NCBI Taxonomy" id="6645"/>
    <lineage>
        <taxon>Eukaryota</taxon>
        <taxon>Metazoa</taxon>
        <taxon>Spiralia</taxon>
        <taxon>Lophotrochozoa</taxon>
        <taxon>Mollusca</taxon>
        <taxon>Cephalopoda</taxon>
        <taxon>Coleoidea</taxon>
        <taxon>Octopodiformes</taxon>
        <taxon>Octopoda</taxon>
        <taxon>Incirrata</taxon>
        <taxon>Octopodidae</taxon>
        <taxon>Octopus</taxon>
    </lineage>
</organism>
<dbReference type="AlphaFoldDB" id="A0AA36F721"/>
<gene>
    <name evidence="1" type="ORF">OCTVUL_1B016764</name>
</gene>
<sequence>MIGKYVNIDFKQIHTHKESSQKCVAVQSDANGSVDVHVCTLFVLHEYPNPNPNSTSVDYDVNDHSGDASSVGGCYKDVVAV</sequence>
<accession>A0AA36F721</accession>
<keyword evidence="2" id="KW-1185">Reference proteome</keyword>
<dbReference type="Proteomes" id="UP001162480">
    <property type="component" value="Chromosome 6"/>
</dbReference>